<dbReference type="Gene3D" id="3.30.2420.10">
    <property type="entry name" value="TonB"/>
    <property type="match status" value="1"/>
</dbReference>
<protein>
    <recommendedName>
        <fullName evidence="3">TonB C-terminal domain-containing protein</fullName>
    </recommendedName>
</protein>
<evidence type="ECO:0008006" key="3">
    <source>
        <dbReference type="Google" id="ProtNLM"/>
    </source>
</evidence>
<dbReference type="Proteomes" id="UP000035481">
    <property type="component" value="Unassembled WGS sequence"/>
</dbReference>
<evidence type="ECO:0000313" key="2">
    <source>
        <dbReference type="Proteomes" id="UP000035481"/>
    </source>
</evidence>
<accession>A0A0G9H9J8</accession>
<proteinExistence type="predicted"/>
<dbReference type="STRING" id="1440762.Y882_07370"/>
<dbReference type="SUPFAM" id="SSF74653">
    <property type="entry name" value="TolA/TonB C-terminal domain"/>
    <property type="match status" value="1"/>
</dbReference>
<dbReference type="AlphaFoldDB" id="A0A0G9H9J8"/>
<sequence length="173" mass="18811">MPAALIVSLAGCADAPHTTSSKPSTEGDTSYRAVAKDDMQHYQLAMGEISTGAIPWHHPSPPYPAALLDQRLPPQEVQATLVVNEAGKVVEVRIADEAQADAQVRQFDQAVRETAMQWTFEPLRFSQWAADANGNSHEVSTEARPFSLDYVFRFAWKDGKPVADASAVAHALP</sequence>
<evidence type="ECO:0000313" key="1">
    <source>
        <dbReference type="EMBL" id="KLD64372.1"/>
    </source>
</evidence>
<reference evidence="1 2" key="1">
    <citation type="journal article" date="2015" name="Antonie Van Leeuwenhoek">
        <title>A phylogenomic and molecular marker based taxonomic framework for the order Xanthomonadales: proposal to transfer the families Algiphilaceae and Solimonadaceae to the order Nevskiales ord. nov. and to create a new family within the order Xanthomonadales, the family Rhodanobacteraceae fam. nov., containing the genus Rhodanobacter and its closest relatives.</title>
        <authorList>
            <person name="Naushad S."/>
            <person name="Adeolu M."/>
            <person name="Wong S."/>
            <person name="Sohail M."/>
            <person name="Schellhorn H.E."/>
            <person name="Gupta R.S."/>
        </authorList>
    </citation>
    <scope>NUCLEOTIDE SEQUENCE [LARGE SCALE GENOMIC DNA]</scope>
    <source>
        <strain evidence="1 2">DSM 16301</strain>
    </source>
</reference>
<dbReference type="EMBL" id="JPLA01000019">
    <property type="protein sequence ID" value="KLD64372.1"/>
    <property type="molecule type" value="Genomic_DNA"/>
</dbReference>
<name>A0A0G9H9J8_9GAMM</name>
<dbReference type="PATRIC" id="fig|1440762.4.peg.864"/>
<organism evidence="1 2">
    <name type="scientific">Dyella japonica DSM 16301</name>
    <dbReference type="NCBI Taxonomy" id="1440762"/>
    <lineage>
        <taxon>Bacteria</taxon>
        <taxon>Pseudomonadati</taxon>
        <taxon>Pseudomonadota</taxon>
        <taxon>Gammaproteobacteria</taxon>
        <taxon>Lysobacterales</taxon>
        <taxon>Rhodanobacteraceae</taxon>
        <taxon>Dyella</taxon>
    </lineage>
</organism>
<comment type="caution">
    <text evidence="1">The sequence shown here is derived from an EMBL/GenBank/DDBJ whole genome shotgun (WGS) entry which is preliminary data.</text>
</comment>
<gene>
    <name evidence="1" type="ORF">Y882_07370</name>
</gene>